<evidence type="ECO:0000313" key="1">
    <source>
        <dbReference type="EMBL" id="ARD96606.2"/>
    </source>
</evidence>
<protein>
    <submittedName>
        <fullName evidence="1">Uncharacterized protein</fullName>
    </submittedName>
</protein>
<reference evidence="1" key="1">
    <citation type="submission" date="2023-09" db="EMBL/GenBank/DDBJ databases">
        <title>Complete Genomes and Methylome analysis of Lactococcus lactis subs lactis strains.</title>
        <authorList>
            <person name="Fomenkov A."/>
            <person name="McDonnell B."/>
            <person name="Sun L."/>
            <person name="Van Sinderen D."/>
            <person name="Roberts R.J."/>
        </authorList>
    </citation>
    <scope>NUCLEOTIDE SEQUENCE</scope>
    <source>
        <strain evidence="1">229</strain>
    </source>
</reference>
<dbReference type="Proteomes" id="UP001055586">
    <property type="component" value="Chromosome"/>
</dbReference>
<dbReference type="AlphaFoldDB" id="A0AAC9QZ11"/>
<gene>
    <name evidence="2" type="ORF">LL229_03250</name>
    <name evidence="1" type="ORF">LL229_1725</name>
</gene>
<evidence type="ECO:0000313" key="3">
    <source>
        <dbReference type="Proteomes" id="UP001055586"/>
    </source>
</evidence>
<organism evidence="1 3">
    <name type="scientific">Lactococcus lactis subsp. lactis</name>
    <name type="common">Streptococcus lactis</name>
    <dbReference type="NCBI Taxonomy" id="1360"/>
    <lineage>
        <taxon>Bacteria</taxon>
        <taxon>Bacillati</taxon>
        <taxon>Bacillota</taxon>
        <taxon>Bacilli</taxon>
        <taxon>Lactobacillales</taxon>
        <taxon>Streptococcaceae</taxon>
        <taxon>Lactococcus</taxon>
    </lineage>
</organism>
<evidence type="ECO:0000313" key="2">
    <source>
        <dbReference type="EMBL" id="WNS48415.1"/>
    </source>
</evidence>
<sequence>MRVVQYARPLLQPLTPEQAVMDNLHEMTGKRFYRIYPNFCPMCGEKIEGSGDE</sequence>
<dbReference type="EMBL" id="CP090823">
    <property type="protein sequence ID" value="WNS48415.1"/>
    <property type="molecule type" value="Genomic_DNA"/>
</dbReference>
<dbReference type="RefSeq" id="WP_014570542.1">
    <property type="nucleotide sequence ID" value="NZ_CP015896.1"/>
</dbReference>
<proteinExistence type="predicted"/>
<accession>A0AAC9QZ11</accession>
<name>A0AAC9QZ11_LACLL</name>
<dbReference type="EMBL" id="CP090823">
    <property type="protein sequence ID" value="ARD96606.2"/>
    <property type="molecule type" value="Genomic_DNA"/>
</dbReference>